<dbReference type="STRING" id="631362.Thi970DRAFT_02260"/>
<dbReference type="HOGENOM" id="CLU_021047_0_0_6"/>
<evidence type="ECO:0000256" key="1">
    <source>
        <dbReference type="ARBA" id="ARBA00001968"/>
    </source>
</evidence>
<keyword evidence="10" id="KW-1185">Reference proteome</keyword>
<dbReference type="NCBIfam" id="NF006592">
    <property type="entry name" value="PRK09125.1"/>
    <property type="match status" value="1"/>
</dbReference>
<feature type="region of interest" description="Disordered" evidence="7">
    <location>
        <begin position="35"/>
        <end position="54"/>
    </location>
</feature>
<dbReference type="PROSITE" id="PS50160">
    <property type="entry name" value="DNA_LIGASE_A3"/>
    <property type="match status" value="1"/>
</dbReference>
<dbReference type="InterPro" id="IPR012340">
    <property type="entry name" value="NA-bd_OB-fold"/>
</dbReference>
<dbReference type="SUPFAM" id="SSF50249">
    <property type="entry name" value="Nucleic acid-binding proteins"/>
    <property type="match status" value="1"/>
</dbReference>
<name>H8YZ92_9GAMM</name>
<gene>
    <name evidence="9" type="ORF">Thi970DRAFT_02260</name>
</gene>
<dbReference type="InterPro" id="IPR012310">
    <property type="entry name" value="DNA_ligase_ATP-dep_cent"/>
</dbReference>
<evidence type="ECO:0000313" key="9">
    <source>
        <dbReference type="EMBL" id="EIC22019.1"/>
    </source>
</evidence>
<feature type="domain" description="ATP-dependent DNA ligase family profile" evidence="8">
    <location>
        <begin position="156"/>
        <end position="257"/>
    </location>
</feature>
<evidence type="ECO:0000256" key="5">
    <source>
        <dbReference type="ARBA" id="ARBA00023204"/>
    </source>
</evidence>
<protein>
    <submittedName>
        <fullName evidence="9">ATP dependent DNA ligase-like protein</fullName>
    </submittedName>
</protein>
<dbReference type="InterPro" id="IPR029319">
    <property type="entry name" value="DNA_ligase_OB"/>
</dbReference>
<dbReference type="RefSeq" id="WP_009148603.1">
    <property type="nucleotide sequence ID" value="NZ_CP121471.1"/>
</dbReference>
<reference evidence="9 10" key="2">
    <citation type="submission" date="2011-11" db="EMBL/GenBank/DDBJ databases">
        <authorList>
            <consortium name="US DOE Joint Genome Institute"/>
            <person name="Lucas S."/>
            <person name="Han J."/>
            <person name="Lapidus A."/>
            <person name="Cheng J.-F."/>
            <person name="Goodwin L."/>
            <person name="Pitluck S."/>
            <person name="Peters L."/>
            <person name="Ovchinnikova G."/>
            <person name="Zhang X."/>
            <person name="Detter J.C."/>
            <person name="Han C."/>
            <person name="Tapia R."/>
            <person name="Land M."/>
            <person name="Hauser L."/>
            <person name="Kyrpides N."/>
            <person name="Ivanova N."/>
            <person name="Pagani I."/>
            <person name="Vogl K."/>
            <person name="Liu Z."/>
            <person name="Overmann J."/>
            <person name="Frigaard N.-U."/>
            <person name="Bryant D."/>
            <person name="Woyke T."/>
        </authorList>
    </citation>
    <scope>NUCLEOTIDE SEQUENCE [LARGE SCALE GENOMIC DNA]</scope>
    <source>
        <strain evidence="9 10">970</strain>
    </source>
</reference>
<organism evidence="9 10">
    <name type="scientific">Thiorhodovibrio frisius</name>
    <dbReference type="NCBI Taxonomy" id="631362"/>
    <lineage>
        <taxon>Bacteria</taxon>
        <taxon>Pseudomonadati</taxon>
        <taxon>Pseudomonadota</taxon>
        <taxon>Gammaproteobacteria</taxon>
        <taxon>Chromatiales</taxon>
        <taxon>Chromatiaceae</taxon>
        <taxon>Thiorhodovibrio</taxon>
    </lineage>
</organism>
<keyword evidence="4" id="KW-0227">DNA damage</keyword>
<proteinExistence type="predicted"/>
<dbReference type="Gene3D" id="3.30.1490.70">
    <property type="match status" value="1"/>
</dbReference>
<dbReference type="eggNOG" id="COG1793">
    <property type="taxonomic scope" value="Bacteria"/>
</dbReference>
<dbReference type="Gene3D" id="2.40.50.140">
    <property type="entry name" value="Nucleic acid-binding proteins"/>
    <property type="match status" value="1"/>
</dbReference>
<dbReference type="Gene3D" id="3.30.470.30">
    <property type="entry name" value="DNA ligase/mRNA capping enzyme"/>
    <property type="match status" value="1"/>
</dbReference>
<dbReference type="Pfam" id="PF01068">
    <property type="entry name" value="DNA_ligase_A_M"/>
    <property type="match status" value="1"/>
</dbReference>
<evidence type="ECO:0000256" key="6">
    <source>
        <dbReference type="ARBA" id="ARBA00034003"/>
    </source>
</evidence>
<reference evidence="10" key="1">
    <citation type="submission" date="2011-06" db="EMBL/GenBank/DDBJ databases">
        <authorList>
            <consortium name="US DOE Joint Genome Institute (JGI-PGF)"/>
            <person name="Lucas S."/>
            <person name="Han J."/>
            <person name="Lapidus A."/>
            <person name="Cheng J.-F."/>
            <person name="Goodwin L."/>
            <person name="Pitluck S."/>
            <person name="Peters L."/>
            <person name="Land M.L."/>
            <person name="Hauser L."/>
            <person name="Vogl K."/>
            <person name="Liu Z."/>
            <person name="Overmann J."/>
            <person name="Frigaard N.-U."/>
            <person name="Bryant D.A."/>
            <person name="Woyke T.J."/>
        </authorList>
    </citation>
    <scope>NUCLEOTIDE SEQUENCE [LARGE SCALE GENOMIC DNA]</scope>
    <source>
        <strain evidence="10">970</strain>
    </source>
</reference>
<dbReference type="AlphaFoldDB" id="H8YZ92"/>
<dbReference type="GO" id="GO:0006310">
    <property type="term" value="P:DNA recombination"/>
    <property type="evidence" value="ECO:0007669"/>
    <property type="project" value="InterPro"/>
</dbReference>
<comment type="cofactor">
    <cofactor evidence="1">
        <name>a divalent metal cation</name>
        <dbReference type="ChEBI" id="CHEBI:60240"/>
    </cofactor>
</comment>
<evidence type="ECO:0000259" key="8">
    <source>
        <dbReference type="PROSITE" id="PS50160"/>
    </source>
</evidence>
<sequence>MPSVVLAPGRTRLRLSIFFLLILVAPAPLWSDARNNQPDTGISEAAATAHPHPPTPPALMLAKTHQAGTDVAHYWVSEKLDGVRARWDGSRLISRGGHVIQAPDWFVAGFPSVPLDGELWLGRGQFALMSGLARRQEPDEDAWREVRFMVFDLPTLDAPFSERLVELQRLLADAPSERIALIEQFRVADEKALLAHLAAVERLGGEGLMLHHEDARYREGRSSDLLKVKSKQDAEAKVLAHLPGRGKYQGMLGALLVQDDQGRRFRIGTGFSDAERRNPPPIGSTITFQYQGETKTGLPRFASYLRLREAE</sequence>
<evidence type="ECO:0000256" key="2">
    <source>
        <dbReference type="ARBA" id="ARBA00022598"/>
    </source>
</evidence>
<dbReference type="CDD" id="cd08041">
    <property type="entry name" value="OBF_kDNA_ligase_like"/>
    <property type="match status" value="1"/>
</dbReference>
<dbReference type="Proteomes" id="UP000002964">
    <property type="component" value="Unassembled WGS sequence"/>
</dbReference>
<dbReference type="PANTHER" id="PTHR47810:SF1">
    <property type="entry name" value="DNA LIGASE B"/>
    <property type="match status" value="1"/>
</dbReference>
<dbReference type="GO" id="GO:0006260">
    <property type="term" value="P:DNA replication"/>
    <property type="evidence" value="ECO:0007669"/>
    <property type="project" value="UniProtKB-KW"/>
</dbReference>
<keyword evidence="5" id="KW-0234">DNA repair</keyword>
<evidence type="ECO:0000313" key="10">
    <source>
        <dbReference type="Proteomes" id="UP000002964"/>
    </source>
</evidence>
<dbReference type="SUPFAM" id="SSF56091">
    <property type="entry name" value="DNA ligase/mRNA capping enzyme, catalytic domain"/>
    <property type="match status" value="1"/>
</dbReference>
<evidence type="ECO:0000256" key="4">
    <source>
        <dbReference type="ARBA" id="ARBA00022763"/>
    </source>
</evidence>
<evidence type="ECO:0000256" key="3">
    <source>
        <dbReference type="ARBA" id="ARBA00022705"/>
    </source>
</evidence>
<dbReference type="GO" id="GO:0003910">
    <property type="term" value="F:DNA ligase (ATP) activity"/>
    <property type="evidence" value="ECO:0007669"/>
    <property type="project" value="UniProtKB-EC"/>
</dbReference>
<dbReference type="OrthoDB" id="9782700at2"/>
<dbReference type="GO" id="GO:0006281">
    <property type="term" value="P:DNA repair"/>
    <property type="evidence" value="ECO:0007669"/>
    <property type="project" value="UniProtKB-KW"/>
</dbReference>
<dbReference type="EMBL" id="JH603169">
    <property type="protein sequence ID" value="EIC22019.1"/>
    <property type="molecule type" value="Genomic_DNA"/>
</dbReference>
<dbReference type="InterPro" id="IPR050326">
    <property type="entry name" value="NAD_dep_DNA_ligaseB"/>
</dbReference>
<dbReference type="Pfam" id="PF14743">
    <property type="entry name" value="DNA_ligase_OB_2"/>
    <property type="match status" value="1"/>
</dbReference>
<accession>H8YZ92</accession>
<dbReference type="GO" id="GO:0005524">
    <property type="term" value="F:ATP binding"/>
    <property type="evidence" value="ECO:0007669"/>
    <property type="project" value="InterPro"/>
</dbReference>
<evidence type="ECO:0000256" key="7">
    <source>
        <dbReference type="SAM" id="MobiDB-lite"/>
    </source>
</evidence>
<dbReference type="PANTHER" id="PTHR47810">
    <property type="entry name" value="DNA LIGASE"/>
    <property type="match status" value="1"/>
</dbReference>
<keyword evidence="2 9" id="KW-0436">Ligase</keyword>
<comment type="catalytic activity">
    <reaction evidence="6">
        <text>ATP + (deoxyribonucleotide)n-3'-hydroxyl + 5'-phospho-(deoxyribonucleotide)m = (deoxyribonucleotide)n+m + AMP + diphosphate.</text>
        <dbReference type="EC" id="6.5.1.1"/>
    </reaction>
</comment>
<dbReference type="CDD" id="cd07896">
    <property type="entry name" value="Adenylation_kDNA_ligase_like"/>
    <property type="match status" value="1"/>
</dbReference>
<keyword evidence="3" id="KW-0235">DNA replication</keyword>